<name>A0ABN3SB29_9ACTN</name>
<keyword evidence="2" id="KW-1185">Reference proteome</keyword>
<proteinExistence type="predicted"/>
<dbReference type="Proteomes" id="UP001499989">
    <property type="component" value="Unassembled WGS sequence"/>
</dbReference>
<comment type="caution">
    <text evidence="1">The sequence shown here is derived from an EMBL/GenBank/DDBJ whole genome shotgun (WGS) entry which is preliminary data.</text>
</comment>
<organism evidence="1 2">
    <name type="scientific">Streptomyces violaceolatus</name>
    <dbReference type="NCBI Taxonomy" id="67378"/>
    <lineage>
        <taxon>Bacteria</taxon>
        <taxon>Bacillati</taxon>
        <taxon>Actinomycetota</taxon>
        <taxon>Actinomycetes</taxon>
        <taxon>Kitasatosporales</taxon>
        <taxon>Streptomycetaceae</taxon>
        <taxon>Streptomyces</taxon>
        <taxon>Streptomyces violaceoruber group</taxon>
    </lineage>
</organism>
<evidence type="ECO:0000313" key="1">
    <source>
        <dbReference type="EMBL" id="GAA2672830.1"/>
    </source>
</evidence>
<accession>A0ABN3SB29</accession>
<gene>
    <name evidence="1" type="ORF">GCM10010310_13540</name>
</gene>
<evidence type="ECO:0000313" key="2">
    <source>
        <dbReference type="Proteomes" id="UP001499989"/>
    </source>
</evidence>
<reference evidence="1 2" key="1">
    <citation type="journal article" date="2019" name="Int. J. Syst. Evol. Microbiol.">
        <title>The Global Catalogue of Microorganisms (GCM) 10K type strain sequencing project: providing services to taxonomists for standard genome sequencing and annotation.</title>
        <authorList>
            <consortium name="The Broad Institute Genomics Platform"/>
            <consortium name="The Broad Institute Genome Sequencing Center for Infectious Disease"/>
            <person name="Wu L."/>
            <person name="Ma J."/>
        </authorList>
    </citation>
    <scope>NUCLEOTIDE SEQUENCE [LARGE SCALE GENOMIC DNA]</scope>
    <source>
        <strain evidence="1 2">JCM 4531</strain>
    </source>
</reference>
<sequence length="116" mass="12344">MSHWVIRPVKRPSWVEPRLRAVASSMSSSEVPRRRAARPLALGLAGGEVAAQVVGVFGLHEGFEGGEPERAVLGERPDDRCPQSLVMLGCARAFGAVRGQGAAEPGTPFVDRLDEG</sequence>
<dbReference type="EMBL" id="BAAASK010000002">
    <property type="protein sequence ID" value="GAA2672830.1"/>
    <property type="molecule type" value="Genomic_DNA"/>
</dbReference>
<protein>
    <submittedName>
        <fullName evidence="1">Uncharacterized protein</fullName>
    </submittedName>
</protein>